<organism evidence="3 4">
    <name type="scientific">Actinophytocola algeriensis</name>
    <dbReference type="NCBI Taxonomy" id="1768010"/>
    <lineage>
        <taxon>Bacteria</taxon>
        <taxon>Bacillati</taxon>
        <taxon>Actinomycetota</taxon>
        <taxon>Actinomycetes</taxon>
        <taxon>Pseudonocardiales</taxon>
        <taxon>Pseudonocardiaceae</taxon>
    </lineage>
</organism>
<dbReference type="Proteomes" id="UP000520767">
    <property type="component" value="Unassembled WGS sequence"/>
</dbReference>
<evidence type="ECO:0000256" key="1">
    <source>
        <dbReference type="SAM" id="SignalP"/>
    </source>
</evidence>
<dbReference type="SUPFAM" id="SSF47090">
    <property type="entry name" value="PGBD-like"/>
    <property type="match status" value="1"/>
</dbReference>
<dbReference type="EMBL" id="JACHJQ010000006">
    <property type="protein sequence ID" value="MBB4909306.1"/>
    <property type="molecule type" value="Genomic_DNA"/>
</dbReference>
<dbReference type="RefSeq" id="WP_184813423.1">
    <property type="nucleotide sequence ID" value="NZ_JACHJQ010000006.1"/>
</dbReference>
<dbReference type="InterPro" id="IPR036365">
    <property type="entry name" value="PGBD-like_sf"/>
</dbReference>
<sequence length="146" mass="15250">MRRIFVTAAVTAALVTGGIGVTAGTASAAESVGWCDGTKAVQVTSAGDYVRQPYHKATGSRNCTLAEGAEGGAVVTLQTALKSCNFASNLVIDGDFGANTEKAVSYAQHRRGIRQDGIYGPNSRQAFTWPTYWSSGKPKGKCVNTN</sequence>
<accession>A0A7W7Q939</accession>
<dbReference type="AlphaFoldDB" id="A0A7W7Q939"/>
<keyword evidence="1" id="KW-0732">Signal</keyword>
<feature type="domain" description="Peptidoglycan binding-like" evidence="2">
    <location>
        <begin position="71"/>
        <end position="125"/>
    </location>
</feature>
<dbReference type="Gene3D" id="1.10.101.10">
    <property type="entry name" value="PGBD-like superfamily/PGBD"/>
    <property type="match status" value="1"/>
</dbReference>
<reference evidence="3 4" key="1">
    <citation type="submission" date="2020-08" db="EMBL/GenBank/DDBJ databases">
        <title>Genomic Encyclopedia of Type Strains, Phase III (KMG-III): the genomes of soil and plant-associated and newly described type strains.</title>
        <authorList>
            <person name="Whitman W."/>
        </authorList>
    </citation>
    <scope>NUCLEOTIDE SEQUENCE [LARGE SCALE GENOMIC DNA]</scope>
    <source>
        <strain evidence="3 4">CECT 8960</strain>
    </source>
</reference>
<evidence type="ECO:0000259" key="2">
    <source>
        <dbReference type="Pfam" id="PF01471"/>
    </source>
</evidence>
<dbReference type="GO" id="GO:0016787">
    <property type="term" value="F:hydrolase activity"/>
    <property type="evidence" value="ECO:0007669"/>
    <property type="project" value="UniProtKB-KW"/>
</dbReference>
<comment type="caution">
    <text evidence="3">The sequence shown here is derived from an EMBL/GenBank/DDBJ whole genome shotgun (WGS) entry which is preliminary data.</text>
</comment>
<dbReference type="InterPro" id="IPR002477">
    <property type="entry name" value="Peptidoglycan-bd-like"/>
</dbReference>
<name>A0A7W7Q939_9PSEU</name>
<dbReference type="Pfam" id="PF01471">
    <property type="entry name" value="PG_binding_1"/>
    <property type="match status" value="1"/>
</dbReference>
<feature type="signal peptide" evidence="1">
    <location>
        <begin position="1"/>
        <end position="28"/>
    </location>
</feature>
<evidence type="ECO:0000313" key="4">
    <source>
        <dbReference type="Proteomes" id="UP000520767"/>
    </source>
</evidence>
<keyword evidence="3" id="KW-0378">Hydrolase</keyword>
<evidence type="ECO:0000313" key="3">
    <source>
        <dbReference type="EMBL" id="MBB4909306.1"/>
    </source>
</evidence>
<protein>
    <submittedName>
        <fullName evidence="3">Peptidoglycan hydrolase-like protein with peptidoglycan-binding domain</fullName>
    </submittedName>
</protein>
<gene>
    <name evidence="3" type="ORF">FHR82_005564</name>
</gene>
<proteinExistence type="predicted"/>
<keyword evidence="4" id="KW-1185">Reference proteome</keyword>
<dbReference type="InterPro" id="IPR036366">
    <property type="entry name" value="PGBDSf"/>
</dbReference>
<feature type="chain" id="PRO_5030964781" evidence="1">
    <location>
        <begin position="29"/>
        <end position="146"/>
    </location>
</feature>